<dbReference type="Proteomes" id="UP000726737">
    <property type="component" value="Unassembled WGS sequence"/>
</dbReference>
<dbReference type="PROSITE" id="PS50012">
    <property type="entry name" value="RCC1_3"/>
    <property type="match status" value="4"/>
</dbReference>
<feature type="non-terminal residue" evidence="5">
    <location>
        <position position="1"/>
    </location>
</feature>
<name>A0A9P6PZ14_9FUNG</name>
<comment type="caution">
    <text evidence="5">The sequence shown here is derived from an EMBL/GenBank/DDBJ whole genome shotgun (WGS) entry which is preliminary data.</text>
</comment>
<dbReference type="GO" id="GO:0016567">
    <property type="term" value="P:protein ubiquitination"/>
    <property type="evidence" value="ECO:0007669"/>
    <property type="project" value="TreeGrafter"/>
</dbReference>
<dbReference type="InterPro" id="IPR009091">
    <property type="entry name" value="RCC1/BLIP-II"/>
</dbReference>
<dbReference type="PANTHER" id="PTHR45622:SF70">
    <property type="entry name" value="SECRETION-REGULATING GUANINE NUCLEOTIDE EXCHANGE FACTOR"/>
    <property type="match status" value="1"/>
</dbReference>
<evidence type="ECO:0000256" key="2">
    <source>
        <dbReference type="PROSITE-ProRule" id="PRU00235"/>
    </source>
</evidence>
<dbReference type="GO" id="GO:0006511">
    <property type="term" value="P:ubiquitin-dependent protein catabolic process"/>
    <property type="evidence" value="ECO:0007669"/>
    <property type="project" value="TreeGrafter"/>
</dbReference>
<evidence type="ECO:0000313" key="6">
    <source>
        <dbReference type="Proteomes" id="UP000726737"/>
    </source>
</evidence>
<organism evidence="5 6">
    <name type="scientific">Mortierella polycephala</name>
    <dbReference type="NCBI Taxonomy" id="41804"/>
    <lineage>
        <taxon>Eukaryota</taxon>
        <taxon>Fungi</taxon>
        <taxon>Fungi incertae sedis</taxon>
        <taxon>Mucoromycota</taxon>
        <taxon>Mortierellomycotina</taxon>
        <taxon>Mortierellomycetes</taxon>
        <taxon>Mortierellales</taxon>
        <taxon>Mortierellaceae</taxon>
        <taxon>Mortierella</taxon>
    </lineage>
</organism>
<dbReference type="Gene3D" id="2.130.10.30">
    <property type="entry name" value="Regulator of chromosome condensation 1/beta-lactamase-inhibitor protein II"/>
    <property type="match status" value="2"/>
</dbReference>
<sequence length="462" mass="50089">GNHTALITHANNESVNNKNNRTLFMTGSNKDNESLLQEPAQIFMSHEIPQLSRPWQWQSVTCGWAFTIAVAGPETESGSESGSEPRSRQDAEPTDSQVYAWGSGSFGELGLGAGVTKTGRQAVQINKGLLDTASWTFPDQFQILKVRAGLRHVLLLAREKINEGHTKESQRTMLMGWGSNRQGQLGILERSGTGSSPLTEKELRAKFLEPTRIRISTTKKHSNASASASDSTDQAPVQETLPEIVDMACGQNHSLILFSDGTVYTSGCNKYGQLGPTASSNDQSKFRIGFEQVIGLPFMDSISCGWNHNAAMDTRSSSSSTTIFLWGRNDHGQLGNSDASSFRTVAVDINEVSSIPLGIVQLRIPKSNDSKAAEDNECEEIVSYSCGSEHTLAMARSGHCYAWGWNEHGNCGSGGEVMENLKDVLVPRRVQFPKAVSNTSPSPSVSGHGWVTGGYGSSWVWT</sequence>
<reference evidence="5" key="1">
    <citation type="journal article" date="2020" name="Fungal Divers.">
        <title>Resolving the Mortierellaceae phylogeny through synthesis of multi-gene phylogenetics and phylogenomics.</title>
        <authorList>
            <person name="Vandepol N."/>
            <person name="Liber J."/>
            <person name="Desiro A."/>
            <person name="Na H."/>
            <person name="Kennedy M."/>
            <person name="Barry K."/>
            <person name="Grigoriev I.V."/>
            <person name="Miller A.N."/>
            <person name="O'Donnell K."/>
            <person name="Stajich J.E."/>
            <person name="Bonito G."/>
        </authorList>
    </citation>
    <scope>NUCLEOTIDE SEQUENCE</scope>
    <source>
        <strain evidence="5">KOD948</strain>
    </source>
</reference>
<dbReference type="EMBL" id="JAAAJA010000365">
    <property type="protein sequence ID" value="KAG0255117.1"/>
    <property type="molecule type" value="Genomic_DNA"/>
</dbReference>
<dbReference type="InterPro" id="IPR058923">
    <property type="entry name" value="RCC1-like_dom"/>
</dbReference>
<dbReference type="PRINTS" id="PR00633">
    <property type="entry name" value="RCCNDNSATION"/>
</dbReference>
<feature type="repeat" description="RCC1" evidence="2">
    <location>
        <begin position="321"/>
        <end position="397"/>
    </location>
</feature>
<feature type="repeat" description="RCC1" evidence="2">
    <location>
        <begin position="261"/>
        <end position="315"/>
    </location>
</feature>
<dbReference type="PANTHER" id="PTHR45622">
    <property type="entry name" value="UBIQUITIN-PROTEIN LIGASE E3A-RELATED"/>
    <property type="match status" value="1"/>
</dbReference>
<dbReference type="AlphaFoldDB" id="A0A9P6PZ14"/>
<evidence type="ECO:0000256" key="3">
    <source>
        <dbReference type="SAM" id="MobiDB-lite"/>
    </source>
</evidence>
<keyword evidence="1" id="KW-0677">Repeat</keyword>
<dbReference type="InterPro" id="IPR000408">
    <property type="entry name" value="Reg_chr_condens"/>
</dbReference>
<dbReference type="OrthoDB" id="5370059at2759"/>
<dbReference type="Pfam" id="PF25390">
    <property type="entry name" value="WD40_RLD"/>
    <property type="match status" value="1"/>
</dbReference>
<dbReference type="SUPFAM" id="SSF50985">
    <property type="entry name" value="RCC1/BLIP-II"/>
    <property type="match status" value="1"/>
</dbReference>
<feature type="repeat" description="RCC1" evidence="2">
    <location>
        <begin position="172"/>
        <end position="260"/>
    </location>
</feature>
<dbReference type="InterPro" id="IPR051709">
    <property type="entry name" value="Ub-ligase/GTPase-reg"/>
</dbReference>
<feature type="region of interest" description="Disordered" evidence="3">
    <location>
        <begin position="73"/>
        <end position="99"/>
    </location>
</feature>
<dbReference type="GO" id="GO:0005737">
    <property type="term" value="C:cytoplasm"/>
    <property type="evidence" value="ECO:0007669"/>
    <property type="project" value="TreeGrafter"/>
</dbReference>
<keyword evidence="6" id="KW-1185">Reference proteome</keyword>
<evidence type="ECO:0000256" key="1">
    <source>
        <dbReference type="ARBA" id="ARBA00022737"/>
    </source>
</evidence>
<feature type="domain" description="RCC1-like" evidence="4">
    <location>
        <begin position="95"/>
        <end position="436"/>
    </location>
</feature>
<evidence type="ECO:0000313" key="5">
    <source>
        <dbReference type="EMBL" id="KAG0255117.1"/>
    </source>
</evidence>
<gene>
    <name evidence="5" type="ORF">BG011_005309</name>
</gene>
<feature type="repeat" description="RCC1" evidence="2">
    <location>
        <begin position="96"/>
        <end position="159"/>
    </location>
</feature>
<protein>
    <recommendedName>
        <fullName evidence="4">RCC1-like domain-containing protein</fullName>
    </recommendedName>
</protein>
<evidence type="ECO:0000259" key="4">
    <source>
        <dbReference type="Pfam" id="PF25390"/>
    </source>
</evidence>
<accession>A0A9P6PZ14</accession>
<feature type="compositionally biased region" description="Low complexity" evidence="3">
    <location>
        <begin position="73"/>
        <end position="82"/>
    </location>
</feature>
<dbReference type="GO" id="GO:0061630">
    <property type="term" value="F:ubiquitin protein ligase activity"/>
    <property type="evidence" value="ECO:0007669"/>
    <property type="project" value="TreeGrafter"/>
</dbReference>
<proteinExistence type="predicted"/>